<dbReference type="Gene3D" id="3.40.50.150">
    <property type="entry name" value="Vaccinia Virus protein VP39"/>
    <property type="match status" value="1"/>
</dbReference>
<comment type="similarity">
    <text evidence="3">Belongs to the N(4)/N(6)-methyltransferase family.</text>
</comment>
<evidence type="ECO:0000313" key="6">
    <source>
        <dbReference type="Proteomes" id="UP000001377"/>
    </source>
</evidence>
<dbReference type="InterPro" id="IPR002941">
    <property type="entry name" value="DNA_methylase_N4/N6"/>
</dbReference>
<dbReference type="GO" id="GO:0008170">
    <property type="term" value="F:N-methyltransferase activity"/>
    <property type="evidence" value="ECO:0007669"/>
    <property type="project" value="InterPro"/>
</dbReference>
<dbReference type="OrthoDB" id="9773060at2"/>
<gene>
    <name evidence="5" type="ordered locus">Elen_2607</name>
</gene>
<dbReference type="GO" id="GO:0003677">
    <property type="term" value="F:DNA binding"/>
    <property type="evidence" value="ECO:0007669"/>
    <property type="project" value="InterPro"/>
</dbReference>
<keyword evidence="6" id="KW-1185">Reference proteome</keyword>
<protein>
    <recommendedName>
        <fullName evidence="3">Methyltransferase</fullName>
        <ecNumber evidence="3">2.1.1.-</ecNumber>
    </recommendedName>
</protein>
<dbReference type="GO" id="GO:0032259">
    <property type="term" value="P:methylation"/>
    <property type="evidence" value="ECO:0007669"/>
    <property type="project" value="UniProtKB-KW"/>
</dbReference>
<organism evidence="5 6">
    <name type="scientific">Eggerthella lenta (strain ATCC 25559 / DSM 2243 / CCUG 17323 / JCM 9979 / KCTC 3265 / NCTC 11813 / VPI 0255 / 1899 B)</name>
    <name type="common">Eubacterium lentum</name>
    <dbReference type="NCBI Taxonomy" id="479437"/>
    <lineage>
        <taxon>Bacteria</taxon>
        <taxon>Bacillati</taxon>
        <taxon>Actinomycetota</taxon>
        <taxon>Coriobacteriia</taxon>
        <taxon>Eggerthellales</taxon>
        <taxon>Eggerthellaceae</taxon>
        <taxon>Eggerthella</taxon>
    </lineage>
</organism>
<evidence type="ECO:0000313" key="5">
    <source>
        <dbReference type="EMBL" id="ACV56559.1"/>
    </source>
</evidence>
<dbReference type="SUPFAM" id="SSF53335">
    <property type="entry name" value="S-adenosyl-L-methionine-dependent methyltransferases"/>
    <property type="match status" value="1"/>
</dbReference>
<dbReference type="AlphaFoldDB" id="C8WLU6"/>
<feature type="domain" description="DNA methylase N-4/N-6" evidence="4">
    <location>
        <begin position="25"/>
        <end position="210"/>
    </location>
</feature>
<evidence type="ECO:0000259" key="4">
    <source>
        <dbReference type="Pfam" id="PF01555"/>
    </source>
</evidence>
<dbReference type="InterPro" id="IPR029063">
    <property type="entry name" value="SAM-dependent_MTases_sf"/>
</dbReference>
<dbReference type="STRING" id="479437.Elen_2607"/>
<reference evidence="5 6" key="1">
    <citation type="journal article" date="2009" name="Stand. Genomic Sci.">
        <title>Complete genome sequence of Eggerthella lenta type strain (IPP VPI 0255).</title>
        <authorList>
            <person name="Saunders E."/>
            <person name="Pukall R."/>
            <person name="Abt B."/>
            <person name="Lapidus A."/>
            <person name="Glavina Del Rio T."/>
            <person name="Copeland A."/>
            <person name="Tice H."/>
            <person name="Cheng J.F."/>
            <person name="Lucas S."/>
            <person name="Chen F."/>
            <person name="Nolan M."/>
            <person name="Bruce D."/>
            <person name="Goodwin L."/>
            <person name="Pitluck S."/>
            <person name="Ivanova N."/>
            <person name="Mavromatis K."/>
            <person name="Ovchinnikova G."/>
            <person name="Pati A."/>
            <person name="Chen A."/>
            <person name="Palaniappan K."/>
            <person name="Land M."/>
            <person name="Hauser L."/>
            <person name="Chang Y.J."/>
            <person name="Jeffries C.D."/>
            <person name="Chain P."/>
            <person name="Meincke L."/>
            <person name="Sims D."/>
            <person name="Brettin T."/>
            <person name="Detter J.C."/>
            <person name="Goker M."/>
            <person name="Bristow J."/>
            <person name="Eisen J.A."/>
            <person name="Markowitz V."/>
            <person name="Hugenholtz P."/>
            <person name="Kyrpides N.C."/>
            <person name="Klenk H.P."/>
            <person name="Han C."/>
        </authorList>
    </citation>
    <scope>NUCLEOTIDE SEQUENCE [LARGE SCALE GENOMIC DNA]</scope>
    <source>
        <strain evidence="6">ATCC 25559 / DSM 2243 / CCUG 17323 / JCM 9979 / KCTC 3265 / NCTC 11813 / VPI 0255 / 1899 B</strain>
    </source>
</reference>
<dbReference type="EMBL" id="CP001726">
    <property type="protein sequence ID" value="ACV56559.1"/>
    <property type="molecule type" value="Genomic_DNA"/>
</dbReference>
<dbReference type="InterPro" id="IPR001091">
    <property type="entry name" value="RM_Methyltransferase"/>
</dbReference>
<dbReference type="eggNOG" id="COG0863">
    <property type="taxonomic scope" value="Bacteria"/>
</dbReference>
<dbReference type="BioCyc" id="ELEN479437:G1GFY-2629-MONOMER"/>
<name>C8WLU6_EGGLE</name>
<dbReference type="Proteomes" id="UP000001377">
    <property type="component" value="Chromosome"/>
</dbReference>
<dbReference type="KEGG" id="ele:Elen_2607"/>
<dbReference type="PaxDb" id="479437-Elen_2607"/>
<evidence type="ECO:0000256" key="1">
    <source>
        <dbReference type="ARBA" id="ARBA00022603"/>
    </source>
</evidence>
<dbReference type="RefSeq" id="WP_015761281.1">
    <property type="nucleotide sequence ID" value="NC_013204.1"/>
</dbReference>
<evidence type="ECO:0000256" key="2">
    <source>
        <dbReference type="ARBA" id="ARBA00022679"/>
    </source>
</evidence>
<keyword evidence="2" id="KW-0808">Transferase</keyword>
<dbReference type="Pfam" id="PF01555">
    <property type="entry name" value="N6_N4_Mtase"/>
    <property type="match status" value="1"/>
</dbReference>
<dbReference type="EC" id="2.1.1.-" evidence="3"/>
<dbReference type="PRINTS" id="PR00508">
    <property type="entry name" value="S21N4MTFRASE"/>
</dbReference>
<proteinExistence type="inferred from homology"/>
<accession>C8WLU6</accession>
<keyword evidence="1 5" id="KW-0489">Methyltransferase</keyword>
<sequence>MPEFEVIAGDMFDVIGRVEPASCRCVLIDPPYMIGTQSVHRDNMIDPWADLMNGARFYREVIDAVRPKLTKDGAMWLFMNWRGLPGIYKASCDAKWLPASCMVWSKDWPGTGDPLRASHELCLLYTCDGFKRPNAKTLDVQTFKLVPTAHRVHSAQKPVPLLRMMLDFTTARGDKVLDCFCGSGSTGVAAVSMGRRFVGIEANAAIAEVARRRIEGEASQGQLFVTSEEGKRGNIER</sequence>
<dbReference type="REBASE" id="21952">
    <property type="entry name" value="M1.EleORF2607P"/>
</dbReference>
<dbReference type="HOGENOM" id="CLU_024927_4_0_11"/>
<evidence type="ECO:0000256" key="3">
    <source>
        <dbReference type="RuleBase" id="RU362026"/>
    </source>
</evidence>